<keyword evidence="2" id="KW-1185">Reference proteome</keyword>
<evidence type="ECO:0000313" key="1">
    <source>
        <dbReference type="EMBL" id="AVP40307.1"/>
    </source>
</evidence>
<dbReference type="EMBL" id="MH078572">
    <property type="protein sequence ID" value="AVP40307.1"/>
    <property type="molecule type" value="Genomic_DNA"/>
</dbReference>
<sequence length="90" mass="10609">MKITIKDLFENYDLFRHLKVDKEVMINEREFKTIIEDTIEEAFNKGVIDKDELSEDIYKGIEDTLSDTEVETKVKLGLWSDHDTVDIEVK</sequence>
<reference evidence="1 2" key="1">
    <citation type="submission" date="2018-03" db="EMBL/GenBank/DDBJ databases">
        <title>Isolation, the biological characteristics and genomics of two new strains of lysate Staphylococcus aureus phage.</title>
        <authorList>
            <person name="Jin X."/>
            <person name="Zhang C."/>
        </authorList>
    </citation>
    <scope>NUCLEOTIDE SEQUENCE [LARGE SCALE GENOMIC DNA]</scope>
</reference>
<dbReference type="Proteomes" id="UP000241797">
    <property type="component" value="Segment"/>
</dbReference>
<accession>A0A2P1MXJ8</accession>
<dbReference type="GeneID" id="54990047"/>
<evidence type="ECO:0000313" key="2">
    <source>
        <dbReference type="Proteomes" id="UP000241797"/>
    </source>
</evidence>
<proteinExistence type="predicted"/>
<organism evidence="1 2">
    <name type="scientific">Staphylococcus phage phiSA_BS1</name>
    <dbReference type="NCBI Taxonomy" id="2126734"/>
    <lineage>
        <taxon>Viruses</taxon>
        <taxon>Duplodnaviria</taxon>
        <taxon>Heunggongvirae</taxon>
        <taxon>Uroviricota</taxon>
        <taxon>Caudoviricetes</taxon>
        <taxon>Herelleviridae</taxon>
        <taxon>Twortvirinae</taxon>
        <taxon>Baoshanvirus</taxon>
        <taxon>Baoshanvirus BS1</taxon>
    </lineage>
</organism>
<name>A0A2P1MXJ8_9CAUD</name>
<dbReference type="RefSeq" id="YP_009799558.1">
    <property type="nucleotide sequence ID" value="NC_047945.1"/>
</dbReference>
<protein>
    <submittedName>
        <fullName evidence="1">Uncharacterized protein</fullName>
    </submittedName>
</protein>
<dbReference type="KEGG" id="vg:54990047"/>